<keyword evidence="2" id="KW-1185">Reference proteome</keyword>
<dbReference type="Proteomes" id="UP000492821">
    <property type="component" value="Unassembled WGS sequence"/>
</dbReference>
<reference evidence="3" key="2">
    <citation type="submission" date="2020-10" db="UniProtKB">
        <authorList>
            <consortium name="WormBaseParasite"/>
        </authorList>
    </citation>
    <scope>IDENTIFICATION</scope>
</reference>
<accession>A0A7E4UPC3</accession>
<feature type="compositionally biased region" description="Polar residues" evidence="1">
    <location>
        <begin position="129"/>
        <end position="139"/>
    </location>
</feature>
<feature type="compositionally biased region" description="Basic and acidic residues" evidence="1">
    <location>
        <begin position="611"/>
        <end position="629"/>
    </location>
</feature>
<proteinExistence type="predicted"/>
<dbReference type="AlphaFoldDB" id="A0A7E4UPC3"/>
<feature type="compositionally biased region" description="Polar residues" evidence="1">
    <location>
        <begin position="552"/>
        <end position="567"/>
    </location>
</feature>
<organism evidence="2 3">
    <name type="scientific">Panagrellus redivivus</name>
    <name type="common">Microworm</name>
    <dbReference type="NCBI Taxonomy" id="6233"/>
    <lineage>
        <taxon>Eukaryota</taxon>
        <taxon>Metazoa</taxon>
        <taxon>Ecdysozoa</taxon>
        <taxon>Nematoda</taxon>
        <taxon>Chromadorea</taxon>
        <taxon>Rhabditida</taxon>
        <taxon>Tylenchina</taxon>
        <taxon>Panagrolaimomorpha</taxon>
        <taxon>Panagrolaimoidea</taxon>
        <taxon>Panagrolaimidae</taxon>
        <taxon>Panagrellus</taxon>
    </lineage>
</organism>
<evidence type="ECO:0000313" key="2">
    <source>
        <dbReference type="Proteomes" id="UP000492821"/>
    </source>
</evidence>
<protein>
    <submittedName>
        <fullName evidence="3">MIF4G domain-containing protein</fullName>
    </submittedName>
</protein>
<feature type="compositionally biased region" description="Low complexity" evidence="1">
    <location>
        <begin position="157"/>
        <end position="206"/>
    </location>
</feature>
<name>A0A7E4UPC3_PANRE</name>
<sequence length="629" mass="71064">MSGFNPDDFFTDFNNFMAQGNGVPPQMRTANGFSVKHPYHSYYPAETTSDFYAAPTMPMSNREVMMQHHYGHGGHHQRQAMPQRSDMNPNAAAFIPGGGGSGRGFNPFGYGANQPQQRSFAPQQPAPQAYNNYMTSYNNGPDYGNVNNGGYPPLPSSQPVSKPSQQQAYQQAMLAQQQHQQQQQAQQQHHQQQQQQQQAQQQQASQSRHPDPLYTLRQDIVQQKQQSENDVLRRQQDQEAYAQRFLEAVQQRVSSAPTSQHQQQAHMNGYMMADAGSYFDQDIDAYDFEVEHRQNPPFQLSQDLLNAIEELPNKLALFEVQIGLEQLLSEPTEFEAWSGAVKERLASKEVTKKDLEVAAWLIIEMGIQNEDTQHNFAKLCHHLYERISSFKDLLLGQIRIFHDGRSQLSPAVRQNFLLFLGEVYEQALAPVGIRNHPFVQLFIEELQEAVGTRPISDLLLKKIVLVLKLCGRHLEMDAGKDTMEDIFSKLDSYTKDAGRPDGMTDTGAGLITNLLMFRNSGWGGANDAPARRLHDPSMDLTEDEINFLDQNGAMNRPLGSSQSASNSEVEEFDSDDYDRYFHAQRTAIAAAEKALERLSIEEEDFDVPAAVREDSEGEKAVEKKDDIRF</sequence>
<dbReference type="SUPFAM" id="SSF48371">
    <property type="entry name" value="ARM repeat"/>
    <property type="match status" value="1"/>
</dbReference>
<feature type="region of interest" description="Disordered" evidence="1">
    <location>
        <begin position="552"/>
        <end position="571"/>
    </location>
</feature>
<dbReference type="Gene3D" id="1.25.40.180">
    <property type="match status" value="1"/>
</dbReference>
<evidence type="ECO:0000256" key="1">
    <source>
        <dbReference type="SAM" id="MobiDB-lite"/>
    </source>
</evidence>
<reference evidence="2" key="1">
    <citation type="journal article" date="2013" name="Genetics">
        <title>The draft genome and transcriptome of Panagrellus redivivus are shaped by the harsh demands of a free-living lifestyle.</title>
        <authorList>
            <person name="Srinivasan J."/>
            <person name="Dillman A.R."/>
            <person name="Macchietto M.G."/>
            <person name="Heikkinen L."/>
            <person name="Lakso M."/>
            <person name="Fracchia K.M."/>
            <person name="Antoshechkin I."/>
            <person name="Mortazavi A."/>
            <person name="Wong G."/>
            <person name="Sternberg P.W."/>
        </authorList>
    </citation>
    <scope>NUCLEOTIDE SEQUENCE [LARGE SCALE GENOMIC DNA]</scope>
    <source>
        <strain evidence="2">MT8872</strain>
    </source>
</reference>
<feature type="compositionally biased region" description="Polar residues" evidence="1">
    <location>
        <begin position="113"/>
        <end position="122"/>
    </location>
</feature>
<dbReference type="InterPro" id="IPR016024">
    <property type="entry name" value="ARM-type_fold"/>
</dbReference>
<evidence type="ECO:0000313" key="3">
    <source>
        <dbReference type="WBParaSite" id="Pan_g1089.t3"/>
    </source>
</evidence>
<feature type="region of interest" description="Disordered" evidence="1">
    <location>
        <begin position="71"/>
        <end position="209"/>
    </location>
</feature>
<dbReference type="WBParaSite" id="Pan_g1089.t3">
    <property type="protein sequence ID" value="Pan_g1089.t3"/>
    <property type="gene ID" value="Pan_g1089"/>
</dbReference>
<feature type="region of interest" description="Disordered" evidence="1">
    <location>
        <begin position="609"/>
        <end position="629"/>
    </location>
</feature>